<feature type="region of interest" description="Disordered" evidence="1">
    <location>
        <begin position="146"/>
        <end position="187"/>
    </location>
</feature>
<protein>
    <submittedName>
        <fullName evidence="2">Uncharacterized protein</fullName>
    </submittedName>
</protein>
<keyword evidence="3" id="KW-1185">Reference proteome</keyword>
<gene>
    <name evidence="2" type="ORF">TNCV_4596531</name>
</gene>
<dbReference type="EMBL" id="BMAU01021418">
    <property type="protein sequence ID" value="GFY33945.1"/>
    <property type="molecule type" value="Genomic_DNA"/>
</dbReference>
<dbReference type="Proteomes" id="UP000887159">
    <property type="component" value="Unassembled WGS sequence"/>
</dbReference>
<feature type="region of interest" description="Disordered" evidence="1">
    <location>
        <begin position="49"/>
        <end position="70"/>
    </location>
</feature>
<evidence type="ECO:0000313" key="2">
    <source>
        <dbReference type="EMBL" id="GFY33945.1"/>
    </source>
</evidence>
<name>A0A8X7BJX2_TRICX</name>
<dbReference type="AlphaFoldDB" id="A0A8X7BJX2"/>
<sequence>MAGFVTSSSPVPLKTRRVGQRYTLNLSRAETPSRGCGVIVRRGVPAQVSSTSLDHGSKYARAPSSSYHATPWEGGVPHSLVYAGVIEHDTNAKRAVTTLGQWAIPLLSWTRGLIRGSSDLNEKNQEQGEGRSPFGCASGSMRILCPNGKSLPPDVQRPEMTPFASRLPEKVRLNDPSSFPEINSNGQ</sequence>
<reference evidence="2" key="1">
    <citation type="submission" date="2020-08" db="EMBL/GenBank/DDBJ databases">
        <title>Multicomponent nature underlies the extraordinary mechanical properties of spider dragline silk.</title>
        <authorList>
            <person name="Kono N."/>
            <person name="Nakamura H."/>
            <person name="Mori M."/>
            <person name="Yoshida Y."/>
            <person name="Ohtoshi R."/>
            <person name="Malay A.D."/>
            <person name="Moran D.A.P."/>
            <person name="Tomita M."/>
            <person name="Numata K."/>
            <person name="Arakawa K."/>
        </authorList>
    </citation>
    <scope>NUCLEOTIDE SEQUENCE</scope>
</reference>
<comment type="caution">
    <text evidence="2">The sequence shown here is derived from an EMBL/GenBank/DDBJ whole genome shotgun (WGS) entry which is preliminary data.</text>
</comment>
<evidence type="ECO:0000313" key="3">
    <source>
        <dbReference type="Proteomes" id="UP000887159"/>
    </source>
</evidence>
<feature type="compositionally biased region" description="Polar residues" evidence="1">
    <location>
        <begin position="175"/>
        <end position="187"/>
    </location>
</feature>
<accession>A0A8X7BJX2</accession>
<proteinExistence type="predicted"/>
<evidence type="ECO:0000256" key="1">
    <source>
        <dbReference type="SAM" id="MobiDB-lite"/>
    </source>
</evidence>
<organism evidence="2 3">
    <name type="scientific">Trichonephila clavipes</name>
    <name type="common">Golden silk orbweaver</name>
    <name type="synonym">Nephila clavipes</name>
    <dbReference type="NCBI Taxonomy" id="2585209"/>
    <lineage>
        <taxon>Eukaryota</taxon>
        <taxon>Metazoa</taxon>
        <taxon>Ecdysozoa</taxon>
        <taxon>Arthropoda</taxon>
        <taxon>Chelicerata</taxon>
        <taxon>Arachnida</taxon>
        <taxon>Araneae</taxon>
        <taxon>Araneomorphae</taxon>
        <taxon>Entelegynae</taxon>
        <taxon>Araneoidea</taxon>
        <taxon>Nephilidae</taxon>
        <taxon>Trichonephila</taxon>
    </lineage>
</organism>